<feature type="region of interest" description="Disordered" evidence="1">
    <location>
        <begin position="1"/>
        <end position="20"/>
    </location>
</feature>
<dbReference type="EMBL" id="JBHTMM010000117">
    <property type="protein sequence ID" value="MFD1312387.1"/>
    <property type="molecule type" value="Genomic_DNA"/>
</dbReference>
<name>A0ABW3XS36_9ACTN</name>
<protein>
    <submittedName>
        <fullName evidence="2">Uncharacterized protein</fullName>
    </submittedName>
</protein>
<sequence>MTGPRRRRAPPPPAPGGLLDWRDASHWSWTEKPCRYCGKPTNLRDSKRSPAHKTCAEAALAEQAADAADVYQNGHLA</sequence>
<organism evidence="2 3">
    <name type="scientific">Streptomyces kaempferi</name>
    <dbReference type="NCBI Taxonomy" id="333725"/>
    <lineage>
        <taxon>Bacteria</taxon>
        <taxon>Bacillati</taxon>
        <taxon>Actinomycetota</taxon>
        <taxon>Actinomycetes</taxon>
        <taxon>Kitasatosporales</taxon>
        <taxon>Streptomycetaceae</taxon>
        <taxon>Streptomyces</taxon>
    </lineage>
</organism>
<keyword evidence="3" id="KW-1185">Reference proteome</keyword>
<gene>
    <name evidence="2" type="ORF">ACFQ5X_42220</name>
</gene>
<evidence type="ECO:0000313" key="3">
    <source>
        <dbReference type="Proteomes" id="UP001597058"/>
    </source>
</evidence>
<dbReference type="Proteomes" id="UP001597058">
    <property type="component" value="Unassembled WGS sequence"/>
</dbReference>
<reference evidence="3" key="1">
    <citation type="journal article" date="2019" name="Int. J. Syst. Evol. Microbiol.">
        <title>The Global Catalogue of Microorganisms (GCM) 10K type strain sequencing project: providing services to taxonomists for standard genome sequencing and annotation.</title>
        <authorList>
            <consortium name="The Broad Institute Genomics Platform"/>
            <consortium name="The Broad Institute Genome Sequencing Center for Infectious Disease"/>
            <person name="Wu L."/>
            <person name="Ma J."/>
        </authorList>
    </citation>
    <scope>NUCLEOTIDE SEQUENCE [LARGE SCALE GENOMIC DNA]</scope>
    <source>
        <strain evidence="3">CGMCC 4.7020</strain>
    </source>
</reference>
<evidence type="ECO:0000313" key="2">
    <source>
        <dbReference type="EMBL" id="MFD1312387.1"/>
    </source>
</evidence>
<proteinExistence type="predicted"/>
<dbReference type="RefSeq" id="WP_381240509.1">
    <property type="nucleotide sequence ID" value="NZ_JBHSKH010000081.1"/>
</dbReference>
<accession>A0ABW3XS36</accession>
<comment type="caution">
    <text evidence="2">The sequence shown here is derived from an EMBL/GenBank/DDBJ whole genome shotgun (WGS) entry which is preliminary data.</text>
</comment>
<evidence type="ECO:0000256" key="1">
    <source>
        <dbReference type="SAM" id="MobiDB-lite"/>
    </source>
</evidence>